<reference evidence="3" key="1">
    <citation type="journal article" date="2013" name="Proc. Natl. Acad. Sci. U.S.A.">
        <title>Genome structure and metabolic features in the red seaweed Chondrus crispus shed light on evolution of the Archaeplastida.</title>
        <authorList>
            <person name="Collen J."/>
            <person name="Porcel B."/>
            <person name="Carre W."/>
            <person name="Ball S.G."/>
            <person name="Chaparro C."/>
            <person name="Tonon T."/>
            <person name="Barbeyron T."/>
            <person name="Michel G."/>
            <person name="Noel B."/>
            <person name="Valentin K."/>
            <person name="Elias M."/>
            <person name="Artiguenave F."/>
            <person name="Arun A."/>
            <person name="Aury J.M."/>
            <person name="Barbosa-Neto J.F."/>
            <person name="Bothwell J.H."/>
            <person name="Bouget F.Y."/>
            <person name="Brillet L."/>
            <person name="Cabello-Hurtado F."/>
            <person name="Capella-Gutierrez S."/>
            <person name="Charrier B."/>
            <person name="Cladiere L."/>
            <person name="Cock J.M."/>
            <person name="Coelho S.M."/>
            <person name="Colleoni C."/>
            <person name="Czjzek M."/>
            <person name="Da Silva C."/>
            <person name="Delage L."/>
            <person name="Denoeud F."/>
            <person name="Deschamps P."/>
            <person name="Dittami S.M."/>
            <person name="Gabaldon T."/>
            <person name="Gachon C.M."/>
            <person name="Groisillier A."/>
            <person name="Herve C."/>
            <person name="Jabbari K."/>
            <person name="Katinka M."/>
            <person name="Kloareg B."/>
            <person name="Kowalczyk N."/>
            <person name="Labadie K."/>
            <person name="Leblanc C."/>
            <person name="Lopez P.J."/>
            <person name="McLachlan D.H."/>
            <person name="Meslet-Cladiere L."/>
            <person name="Moustafa A."/>
            <person name="Nehr Z."/>
            <person name="Nyvall Collen P."/>
            <person name="Panaud O."/>
            <person name="Partensky F."/>
            <person name="Poulain J."/>
            <person name="Rensing S.A."/>
            <person name="Rousvoal S."/>
            <person name="Samson G."/>
            <person name="Symeonidi A."/>
            <person name="Weissenbach J."/>
            <person name="Zambounis A."/>
            <person name="Wincker P."/>
            <person name="Boyen C."/>
        </authorList>
    </citation>
    <scope>NUCLEOTIDE SEQUENCE [LARGE SCALE GENOMIC DNA]</scope>
    <source>
        <strain evidence="3">cv. Stackhouse</strain>
    </source>
</reference>
<evidence type="ECO:0000313" key="3">
    <source>
        <dbReference type="Proteomes" id="UP000012073"/>
    </source>
</evidence>
<feature type="region of interest" description="Disordered" evidence="1">
    <location>
        <begin position="37"/>
        <end position="70"/>
    </location>
</feature>
<dbReference type="GeneID" id="17318796"/>
<feature type="compositionally biased region" description="Polar residues" evidence="1">
    <location>
        <begin position="51"/>
        <end position="70"/>
    </location>
</feature>
<keyword evidence="3" id="KW-1185">Reference proteome</keyword>
<dbReference type="RefSeq" id="XP_005711054.1">
    <property type="nucleotide sequence ID" value="XM_005710997.1"/>
</dbReference>
<accession>R7QTQ7</accession>
<feature type="compositionally biased region" description="Low complexity" evidence="1">
    <location>
        <begin position="37"/>
        <end position="50"/>
    </location>
</feature>
<sequence length="228" mass="25494">MAALSTRASKEFGQPAFTPHRLTSGILTDGRCLLQRPKLPLSPRPSLSTSAWCPTSRRSASSGKPTLNISSVRPQTITTAPKRFMIEQLLLLQRRLNYGEVTSISLRHWPSKFRDPSWRLMLSLSTKERLLPLGLISAPIRFGPTISTSSRNMLLCPTVIAVMRYGESIRERSATQCSTWIPSGENTAHLNIRVTRTKNLGAVSSLKVSQRILMQEQNFEHVEVEGRV</sequence>
<dbReference type="AlphaFoldDB" id="R7QTQ7"/>
<dbReference type="Gramene" id="CDF40760">
    <property type="protein sequence ID" value="CDF40760"/>
    <property type="gene ID" value="CHC_T00007413001"/>
</dbReference>
<gene>
    <name evidence="2" type="ORF">CHC_T00007413001</name>
</gene>
<name>R7QTQ7_CHOCR</name>
<dbReference type="Proteomes" id="UP000012073">
    <property type="component" value="Unassembled WGS sequence"/>
</dbReference>
<evidence type="ECO:0000256" key="1">
    <source>
        <dbReference type="SAM" id="MobiDB-lite"/>
    </source>
</evidence>
<dbReference type="KEGG" id="ccp:CHC_T00007413001"/>
<protein>
    <submittedName>
        <fullName evidence="2">Uncharacterized protein</fullName>
    </submittedName>
</protein>
<proteinExistence type="predicted"/>
<organism evidence="2 3">
    <name type="scientific">Chondrus crispus</name>
    <name type="common">Carrageen Irish moss</name>
    <name type="synonym">Polymorpha crispa</name>
    <dbReference type="NCBI Taxonomy" id="2769"/>
    <lineage>
        <taxon>Eukaryota</taxon>
        <taxon>Rhodophyta</taxon>
        <taxon>Florideophyceae</taxon>
        <taxon>Rhodymeniophycidae</taxon>
        <taxon>Gigartinales</taxon>
        <taxon>Gigartinaceae</taxon>
        <taxon>Chondrus</taxon>
    </lineage>
</organism>
<evidence type="ECO:0000313" key="2">
    <source>
        <dbReference type="EMBL" id="CDF40760.1"/>
    </source>
</evidence>
<dbReference type="EMBL" id="HG002242">
    <property type="protein sequence ID" value="CDF40760.1"/>
    <property type="molecule type" value="Genomic_DNA"/>
</dbReference>